<evidence type="ECO:0000256" key="2">
    <source>
        <dbReference type="ARBA" id="ARBA00008163"/>
    </source>
</evidence>
<proteinExistence type="inferred from homology"/>
<keyword evidence="7" id="KW-0998">Cell outer membrane</keyword>
<feature type="signal peptide" evidence="8">
    <location>
        <begin position="1"/>
        <end position="20"/>
    </location>
</feature>
<evidence type="ECO:0000256" key="4">
    <source>
        <dbReference type="ARBA" id="ARBA00022692"/>
    </source>
</evidence>
<gene>
    <name evidence="9" type="ORF">MRS75_12630</name>
</gene>
<dbReference type="PANTHER" id="PTHR35093">
    <property type="entry name" value="OUTER MEMBRANE PROTEIN NMB0088-RELATED"/>
    <property type="match status" value="1"/>
</dbReference>
<keyword evidence="5 8" id="KW-0732">Signal</keyword>
<dbReference type="AlphaFoldDB" id="A0AAE3QG63"/>
<dbReference type="EMBL" id="JALDYZ010000006">
    <property type="protein sequence ID" value="MDI7922925.1"/>
    <property type="molecule type" value="Genomic_DNA"/>
</dbReference>
<evidence type="ECO:0000256" key="5">
    <source>
        <dbReference type="ARBA" id="ARBA00022729"/>
    </source>
</evidence>
<accession>A0AAE3QG63</accession>
<dbReference type="SUPFAM" id="SSF56935">
    <property type="entry name" value="Porins"/>
    <property type="match status" value="1"/>
</dbReference>
<dbReference type="GO" id="GO:0015483">
    <property type="term" value="F:long-chain fatty acid transporting porin activity"/>
    <property type="evidence" value="ECO:0007669"/>
    <property type="project" value="TreeGrafter"/>
</dbReference>
<organism evidence="9 10">
    <name type="scientific">Ferirhizobium litorale</name>
    <dbReference type="NCBI Taxonomy" id="2927786"/>
    <lineage>
        <taxon>Bacteria</taxon>
        <taxon>Pseudomonadati</taxon>
        <taxon>Pseudomonadota</taxon>
        <taxon>Alphaproteobacteria</taxon>
        <taxon>Hyphomicrobiales</taxon>
        <taxon>Rhizobiaceae</taxon>
        <taxon>Ferirhizobium</taxon>
    </lineage>
</organism>
<keyword evidence="10" id="KW-1185">Reference proteome</keyword>
<comment type="subcellular location">
    <subcellularLocation>
        <location evidence="1">Cell outer membrane</location>
        <topology evidence="1">Multi-pass membrane protein</topology>
    </subcellularLocation>
</comment>
<evidence type="ECO:0000256" key="3">
    <source>
        <dbReference type="ARBA" id="ARBA00022452"/>
    </source>
</evidence>
<keyword evidence="4" id="KW-0812">Transmembrane</keyword>
<evidence type="ECO:0000256" key="1">
    <source>
        <dbReference type="ARBA" id="ARBA00004571"/>
    </source>
</evidence>
<evidence type="ECO:0000256" key="8">
    <source>
        <dbReference type="SAM" id="SignalP"/>
    </source>
</evidence>
<dbReference type="GO" id="GO:0009279">
    <property type="term" value="C:cell outer membrane"/>
    <property type="evidence" value="ECO:0007669"/>
    <property type="project" value="UniProtKB-SubCell"/>
</dbReference>
<evidence type="ECO:0000313" key="9">
    <source>
        <dbReference type="EMBL" id="MDI7922925.1"/>
    </source>
</evidence>
<evidence type="ECO:0000256" key="7">
    <source>
        <dbReference type="ARBA" id="ARBA00023237"/>
    </source>
</evidence>
<reference evidence="9" key="1">
    <citation type="submission" date="2022-03" db="EMBL/GenBank/DDBJ databases">
        <title>Fererhizobium litorale gen. nov., sp. nov., isolated from sandy sediments of the Sea of Japan seashore.</title>
        <authorList>
            <person name="Romanenko L."/>
            <person name="Kurilenko V."/>
            <person name="Otstavnykh N."/>
            <person name="Svetashev V."/>
            <person name="Tekutyeva L."/>
            <person name="Isaeva M."/>
            <person name="Mikhailov V."/>
        </authorList>
    </citation>
    <scope>NUCLEOTIDE SEQUENCE</scope>
    <source>
        <strain evidence="9">KMM 9576</strain>
    </source>
</reference>
<comment type="caution">
    <text evidence="9">The sequence shown here is derived from an EMBL/GenBank/DDBJ whole genome shotgun (WGS) entry which is preliminary data.</text>
</comment>
<protein>
    <submittedName>
        <fullName evidence="9">OmpP1/FadL family transporter</fullName>
    </submittedName>
</protein>
<dbReference type="RefSeq" id="WP_311787670.1">
    <property type="nucleotide sequence ID" value="NZ_JALDYY010000010.1"/>
</dbReference>
<keyword evidence="3" id="KW-1134">Transmembrane beta strand</keyword>
<feature type="chain" id="PRO_5042060966" evidence="8">
    <location>
        <begin position="21"/>
        <end position="413"/>
    </location>
</feature>
<evidence type="ECO:0000313" key="10">
    <source>
        <dbReference type="Proteomes" id="UP001161580"/>
    </source>
</evidence>
<sequence length="413" mass="43997">MAINKFTKGFVYLVAGTALAGSAVAGGLERGGYNVDLLFDTSKYVFESGVIYVMPNRRLENVQDADGGPGGPTSVDDTENYAIPRVGFKIGFTDAIDCMADYSQPWGGHTNPGVDWAGANNNVETKVNSDNYSATCSYKFDAGPGEFRVIGGGFYQEVDGFQEKLVILPFGFGSGIGRLDLEGNGWGWRAGVAYEIPEYAFRASLVYNSSVDLGDVSGTLDLSQLPTIPPINPLLGQVTPVFANAKMPDVLELKMQTGIAPDWLAFGSVKWADWSQLQAIAVCPTATKGMASCTIGGGTDVTSLDLLYRDGWTINAGVGHKFNDQWSGAVSLTWDRGTSHGYGSQTDSWTLGTGVSYKPTEHIELRFAGALGLWTSGESNPTVLNGEPIGDGVSYSFGNDLIAALSTSLKIRF</sequence>
<name>A0AAE3QG63_9HYPH</name>
<keyword evidence="6" id="KW-0472">Membrane</keyword>
<evidence type="ECO:0000256" key="6">
    <source>
        <dbReference type="ARBA" id="ARBA00023136"/>
    </source>
</evidence>
<comment type="similarity">
    <text evidence="2">Belongs to the OmpP1/FadL family.</text>
</comment>
<dbReference type="Gene3D" id="2.40.160.60">
    <property type="entry name" value="Outer membrane protein transport protein (OMPP1/FadL/TodX)"/>
    <property type="match status" value="1"/>
</dbReference>
<dbReference type="InterPro" id="IPR005017">
    <property type="entry name" value="OMPP1/FadL/TodX"/>
</dbReference>
<dbReference type="Proteomes" id="UP001161580">
    <property type="component" value="Unassembled WGS sequence"/>
</dbReference>
<dbReference type="PANTHER" id="PTHR35093:SF8">
    <property type="entry name" value="OUTER MEMBRANE PROTEIN NMB0088-RELATED"/>
    <property type="match status" value="1"/>
</dbReference>
<dbReference type="Pfam" id="PF03349">
    <property type="entry name" value="Toluene_X"/>
    <property type="match status" value="1"/>
</dbReference>